<dbReference type="AlphaFoldDB" id="A0A4W2HIN6"/>
<evidence type="ECO:0000259" key="9">
    <source>
        <dbReference type="PROSITE" id="PS50404"/>
    </source>
</evidence>
<dbReference type="PANTHER" id="PTHR43917">
    <property type="match status" value="1"/>
</dbReference>
<organism evidence="11 12">
    <name type="scientific">Bos indicus x Bos taurus</name>
    <name type="common">Hybrid cattle</name>
    <dbReference type="NCBI Taxonomy" id="30522"/>
    <lineage>
        <taxon>Eukaryota</taxon>
        <taxon>Metazoa</taxon>
        <taxon>Chordata</taxon>
        <taxon>Craniata</taxon>
        <taxon>Vertebrata</taxon>
        <taxon>Euteleostomi</taxon>
        <taxon>Mammalia</taxon>
        <taxon>Eutheria</taxon>
        <taxon>Laurasiatheria</taxon>
        <taxon>Artiodactyla</taxon>
        <taxon>Ruminantia</taxon>
        <taxon>Pecora</taxon>
        <taxon>Bovidae</taxon>
        <taxon>Bovinae</taxon>
        <taxon>Bos</taxon>
    </lineage>
</organism>
<dbReference type="SFLD" id="SFLDS00019">
    <property type="entry name" value="Glutathione_Transferase_(cytos"/>
    <property type="match status" value="1"/>
</dbReference>
<dbReference type="InterPro" id="IPR051369">
    <property type="entry name" value="GST_Theta"/>
</dbReference>
<evidence type="ECO:0000256" key="8">
    <source>
        <dbReference type="SAM" id="MobiDB-lite"/>
    </source>
</evidence>
<dbReference type="SUPFAM" id="SSF52833">
    <property type="entry name" value="Thioredoxin-like"/>
    <property type="match status" value="1"/>
</dbReference>
<dbReference type="Pfam" id="PF00043">
    <property type="entry name" value="GST_C"/>
    <property type="match status" value="1"/>
</dbReference>
<dbReference type="InterPro" id="IPR010987">
    <property type="entry name" value="Glutathione-S-Trfase_C-like"/>
</dbReference>
<comment type="similarity">
    <text evidence="2">Belongs to the GST superfamily. Theta family.</text>
</comment>
<dbReference type="InterPro" id="IPR036249">
    <property type="entry name" value="Thioredoxin-like_sf"/>
</dbReference>
<sequence length="338" mass="36666">MSLGEVLLCKTNLGVTGPPPRGGPSGAPAPQALRAQAIGPERAARAPMGSSAWGAGRTPLVGRGPGPSESRVPCVARPVRPRHGPGALPGPAVPTLPRHLHLRQEEPHPLRAAHRGPAQRSPESQGHSWHARAAEGQHLSDAFAQVNPLQKVPVLKDGDFILTESVAILLYLARKYKVPDHWYPQDLQACARVDEYLAWQHTALRRNCLRALWHKVMLPVFLGEPVSPEMLATTLAELDMALQVLEGKFLQDKAFLTGSHISLADLVAITELMHPVGAGCQVFKGRPKLAAWRQRVEAAVGEVLFQEAHEVILKAKDSQPADPTLKQKMLPKVLAMIQ</sequence>
<evidence type="ECO:0000259" key="10">
    <source>
        <dbReference type="PROSITE" id="PS50405"/>
    </source>
</evidence>
<dbReference type="EC" id="2.5.1.18" evidence="4"/>
<dbReference type="Pfam" id="PF02798">
    <property type="entry name" value="GST_N"/>
    <property type="match status" value="1"/>
</dbReference>
<dbReference type="RefSeq" id="XP_027421978.1">
    <property type="nucleotide sequence ID" value="XM_027566177.1"/>
</dbReference>
<evidence type="ECO:0000256" key="7">
    <source>
        <dbReference type="ARBA" id="ARBA00047960"/>
    </source>
</evidence>
<evidence type="ECO:0000256" key="3">
    <source>
        <dbReference type="ARBA" id="ARBA00011738"/>
    </source>
</evidence>
<dbReference type="InterPro" id="IPR004046">
    <property type="entry name" value="GST_C"/>
</dbReference>
<dbReference type="InterPro" id="IPR004045">
    <property type="entry name" value="Glutathione_S-Trfase_N"/>
</dbReference>
<dbReference type="PROSITE" id="PS50404">
    <property type="entry name" value="GST_NTER"/>
    <property type="match status" value="1"/>
</dbReference>
<dbReference type="FunFam" id="1.20.1050.10:FF:000008">
    <property type="entry name" value="Glutathione S-transferase theta-1"/>
    <property type="match status" value="1"/>
</dbReference>
<reference evidence="11" key="2">
    <citation type="submission" date="2025-08" db="UniProtKB">
        <authorList>
            <consortium name="Ensembl"/>
        </authorList>
    </citation>
    <scope>IDENTIFICATION</scope>
</reference>
<comment type="subcellular location">
    <subcellularLocation>
        <location evidence="1">Cytoplasm</location>
    </subcellularLocation>
</comment>
<evidence type="ECO:0000256" key="6">
    <source>
        <dbReference type="ARBA" id="ARBA00022679"/>
    </source>
</evidence>
<evidence type="ECO:0000256" key="4">
    <source>
        <dbReference type="ARBA" id="ARBA00012452"/>
    </source>
</evidence>
<evidence type="ECO:0000256" key="2">
    <source>
        <dbReference type="ARBA" id="ARBA00009899"/>
    </source>
</evidence>
<dbReference type="InterPro" id="IPR036282">
    <property type="entry name" value="Glutathione-S-Trfase_C_sf"/>
</dbReference>
<dbReference type="PROSITE" id="PS50405">
    <property type="entry name" value="GST_CTER"/>
    <property type="match status" value="1"/>
</dbReference>
<gene>
    <name evidence="11" type="primary">LOC113907258</name>
</gene>
<feature type="region of interest" description="Disordered" evidence="8">
    <location>
        <begin position="110"/>
        <end position="132"/>
    </location>
</feature>
<dbReference type="SFLD" id="SFLDG00358">
    <property type="entry name" value="Main_(cytGST)"/>
    <property type="match status" value="1"/>
</dbReference>
<keyword evidence="6" id="KW-0808">Transferase</keyword>
<dbReference type="GO" id="GO:0004364">
    <property type="term" value="F:glutathione transferase activity"/>
    <property type="evidence" value="ECO:0007669"/>
    <property type="project" value="UniProtKB-EC"/>
</dbReference>
<dbReference type="InterPro" id="IPR040077">
    <property type="entry name" value="GST_C_Theta"/>
</dbReference>
<reference evidence="11 12" key="1">
    <citation type="submission" date="2018-11" db="EMBL/GenBank/DDBJ databases">
        <title>Haplotype-resolved cattle genomes.</title>
        <authorList>
            <person name="Low W.Y."/>
            <person name="Tearle R."/>
            <person name="Bickhart D.M."/>
            <person name="Rosen B.D."/>
            <person name="Koren S."/>
            <person name="Rhie A."/>
            <person name="Hiendleder S."/>
            <person name="Phillippy A.M."/>
            <person name="Smith T.P.L."/>
            <person name="Williams J.L."/>
        </authorList>
    </citation>
    <scope>NUCLEOTIDE SEQUENCE [LARGE SCALE GENOMIC DNA]</scope>
</reference>
<keyword evidence="5" id="KW-0963">Cytoplasm</keyword>
<comment type="catalytic activity">
    <reaction evidence="7">
        <text>RX + glutathione = an S-substituted glutathione + a halide anion + H(+)</text>
        <dbReference type="Rhea" id="RHEA:16437"/>
        <dbReference type="ChEBI" id="CHEBI:15378"/>
        <dbReference type="ChEBI" id="CHEBI:16042"/>
        <dbReference type="ChEBI" id="CHEBI:17792"/>
        <dbReference type="ChEBI" id="CHEBI:57925"/>
        <dbReference type="ChEBI" id="CHEBI:90779"/>
        <dbReference type="EC" id="2.5.1.18"/>
    </reaction>
</comment>
<proteinExistence type="inferred from homology"/>
<dbReference type="GeneTree" id="ENSGT00940000156366"/>
<accession>A0A4W2HIN6</accession>
<feature type="region of interest" description="Disordered" evidence="8">
    <location>
        <begin position="12"/>
        <end position="31"/>
    </location>
</feature>
<protein>
    <recommendedName>
        <fullName evidence="4">glutathione transferase</fullName>
        <ecNumber evidence="4">2.5.1.18</ecNumber>
    </recommendedName>
</protein>
<name>A0A4W2HIN6_BOBOX</name>
<dbReference type="GO" id="GO:0005737">
    <property type="term" value="C:cytoplasm"/>
    <property type="evidence" value="ECO:0007669"/>
    <property type="project" value="UniProtKB-SubCell"/>
</dbReference>
<dbReference type="GO" id="GO:0006749">
    <property type="term" value="P:glutathione metabolic process"/>
    <property type="evidence" value="ECO:0007669"/>
    <property type="project" value="TreeGrafter"/>
</dbReference>
<feature type="domain" description="GST C-terminal" evidence="10">
    <location>
        <begin position="186"/>
        <end position="324"/>
    </location>
</feature>
<feature type="domain" description="GST N-terminal" evidence="9">
    <location>
        <begin position="94"/>
        <end position="180"/>
    </location>
</feature>
<feature type="region of interest" description="Disordered" evidence="8">
    <location>
        <begin position="41"/>
        <end position="72"/>
    </location>
</feature>
<dbReference type="Gene3D" id="1.20.1050.10">
    <property type="match status" value="1"/>
</dbReference>
<dbReference type="Gene3D" id="3.40.30.10">
    <property type="entry name" value="Glutaredoxin"/>
    <property type="match status" value="1"/>
</dbReference>
<dbReference type="InterPro" id="IPR040079">
    <property type="entry name" value="Glutathione_S-Trfase"/>
</dbReference>
<evidence type="ECO:0000313" key="11">
    <source>
        <dbReference type="Ensembl" id="ENSBIXP00005030896.1"/>
    </source>
</evidence>
<dbReference type="CDD" id="cd03183">
    <property type="entry name" value="GST_C_Theta"/>
    <property type="match status" value="1"/>
</dbReference>
<dbReference type="GeneID" id="113907258"/>
<comment type="subunit">
    <text evidence="3">Homodimer.</text>
</comment>
<dbReference type="Proteomes" id="UP000429181">
    <property type="component" value="Chromosome 17"/>
</dbReference>
<evidence type="ECO:0000256" key="1">
    <source>
        <dbReference type="ARBA" id="ARBA00004496"/>
    </source>
</evidence>
<dbReference type="Ensembl" id="ENSBIXT00005006415.1">
    <property type="protein sequence ID" value="ENSBIXP00005030896.1"/>
    <property type="gene ID" value="ENSBIXG00005011095.1"/>
</dbReference>
<evidence type="ECO:0000256" key="5">
    <source>
        <dbReference type="ARBA" id="ARBA00022490"/>
    </source>
</evidence>
<dbReference type="SUPFAM" id="SSF47616">
    <property type="entry name" value="GST C-terminal domain-like"/>
    <property type="match status" value="1"/>
</dbReference>
<dbReference type="PANTHER" id="PTHR43917:SF9">
    <property type="entry name" value="GLUTATHIONE S-TRANSFERASE THETA-1"/>
    <property type="match status" value="1"/>
</dbReference>
<evidence type="ECO:0000313" key="12">
    <source>
        <dbReference type="Proteomes" id="UP000429181"/>
    </source>
</evidence>